<keyword evidence="5" id="KW-0276">Fatty acid metabolism</keyword>
<dbReference type="RefSeq" id="WP_169137821.1">
    <property type="nucleotide sequence ID" value="NZ_WTVS01000004.1"/>
</dbReference>
<evidence type="ECO:0000256" key="20">
    <source>
        <dbReference type="ARBA" id="ARBA00049559"/>
    </source>
</evidence>
<comment type="catalytic activity">
    <reaction evidence="18">
        <text>a (2E)-enoyl-CoA + NADPH + H(+) = a 2,3-saturated acyl-CoA + NADP(+)</text>
        <dbReference type="Rhea" id="RHEA:33763"/>
        <dbReference type="ChEBI" id="CHEBI:15378"/>
        <dbReference type="ChEBI" id="CHEBI:57783"/>
        <dbReference type="ChEBI" id="CHEBI:58349"/>
        <dbReference type="ChEBI" id="CHEBI:58856"/>
        <dbReference type="ChEBI" id="CHEBI:65111"/>
        <dbReference type="EC" id="1.3.1.38"/>
    </reaction>
    <physiologicalReaction direction="left-to-right" evidence="18">
        <dbReference type="Rhea" id="RHEA:33764"/>
    </physiologicalReaction>
</comment>
<dbReference type="Proteomes" id="UP000634522">
    <property type="component" value="Unassembled WGS sequence"/>
</dbReference>
<protein>
    <recommendedName>
        <fullName evidence="14">Peroxisomal trans-2-enoyl-CoA reductase</fullName>
        <ecNumber evidence="13">1.3.1.38</ecNumber>
    </recommendedName>
</protein>
<dbReference type="PANTHER" id="PTHR24317">
    <property type="entry name" value="PEROXISOMAL TRANS-2-ENOYL-COA REDUCTASE"/>
    <property type="match status" value="1"/>
</dbReference>
<comment type="function">
    <text evidence="11">Participates in chain elongation of fatty acids. Catalyzes the reduction of trans-2-enoyl-CoAs of varying chain lengths from 6:1 to 16:1, having maximum activity with 10:1 CoA. Has no 2,4-dienoyl-CoA reductase activity.</text>
</comment>
<comment type="catalytic activity">
    <reaction evidence="20">
        <text>(2E)-octenoyl-CoA + NADPH + H(+) = octanoyl-CoA + NADP(+)</text>
        <dbReference type="Rhea" id="RHEA:44952"/>
        <dbReference type="ChEBI" id="CHEBI:15378"/>
        <dbReference type="ChEBI" id="CHEBI:57386"/>
        <dbReference type="ChEBI" id="CHEBI:57783"/>
        <dbReference type="ChEBI" id="CHEBI:58349"/>
        <dbReference type="ChEBI" id="CHEBI:62242"/>
    </reaction>
    <physiologicalReaction direction="left-to-right" evidence="20">
        <dbReference type="Rhea" id="RHEA:44953"/>
    </physiologicalReaction>
</comment>
<keyword evidence="8" id="KW-0443">Lipid metabolism</keyword>
<evidence type="ECO:0000256" key="15">
    <source>
        <dbReference type="ARBA" id="ARBA00047570"/>
    </source>
</evidence>
<reference evidence="21 22" key="1">
    <citation type="submission" date="2019-12" db="EMBL/GenBank/DDBJ databases">
        <title>Comparative genomics gives insights into the taxonomy of the Azoarcus-Aromatoleum group and reveals separate origins of nif in the plant-associated Azoarcus and non-plant-associated Aromatoleum sub-groups.</title>
        <authorList>
            <person name="Lafos M."/>
            <person name="Maluk M."/>
            <person name="Batista M."/>
            <person name="Junghare M."/>
            <person name="Carmona M."/>
            <person name="Faoro H."/>
            <person name="Cruz L.M."/>
            <person name="Battistoni F."/>
            <person name="De Souza E."/>
            <person name="Pedrosa F."/>
            <person name="Chen W.-M."/>
            <person name="Poole P.S."/>
            <person name="Dixon R.A."/>
            <person name="James E.K."/>
        </authorList>
    </citation>
    <scope>NUCLEOTIDE SEQUENCE [LARGE SCALE GENOMIC DNA]</scope>
    <source>
        <strain evidence="21 22">T</strain>
    </source>
</reference>
<comment type="subcellular location">
    <subcellularLocation>
        <location evidence="1">Peroxisome</location>
    </subcellularLocation>
</comment>
<dbReference type="PRINTS" id="PR00081">
    <property type="entry name" value="GDHRDH"/>
</dbReference>
<gene>
    <name evidence="21" type="ORF">GPA27_03340</name>
</gene>
<keyword evidence="6" id="KW-0521">NADP</keyword>
<evidence type="ECO:0000256" key="18">
    <source>
        <dbReference type="ARBA" id="ARBA00049251"/>
    </source>
</evidence>
<keyword evidence="22" id="KW-1185">Reference proteome</keyword>
<dbReference type="Gene3D" id="3.40.50.720">
    <property type="entry name" value="NAD(P)-binding Rossmann-like Domain"/>
    <property type="match status" value="1"/>
</dbReference>
<evidence type="ECO:0000256" key="16">
    <source>
        <dbReference type="ARBA" id="ARBA00048686"/>
    </source>
</evidence>
<accession>A0ABX1NB02</accession>
<keyword evidence="4" id="KW-0597">Phosphoprotein</keyword>
<evidence type="ECO:0000256" key="4">
    <source>
        <dbReference type="ARBA" id="ARBA00022553"/>
    </source>
</evidence>
<evidence type="ECO:0000256" key="10">
    <source>
        <dbReference type="ARBA" id="ARBA00023160"/>
    </source>
</evidence>
<dbReference type="EC" id="1.3.1.38" evidence="13"/>
<comment type="caution">
    <text evidence="21">The sequence shown here is derived from an EMBL/GenBank/DDBJ whole genome shotgun (WGS) entry which is preliminary data.</text>
</comment>
<dbReference type="PRINTS" id="PR00080">
    <property type="entry name" value="SDRFAMILY"/>
</dbReference>
<evidence type="ECO:0000256" key="1">
    <source>
        <dbReference type="ARBA" id="ARBA00004275"/>
    </source>
</evidence>
<dbReference type="InterPro" id="IPR002347">
    <property type="entry name" value="SDR_fam"/>
</dbReference>
<evidence type="ECO:0000256" key="9">
    <source>
        <dbReference type="ARBA" id="ARBA00023140"/>
    </source>
</evidence>
<organism evidence="21 22">
    <name type="scientific">Aromatoleum toluolicum</name>
    <dbReference type="NCBI Taxonomy" id="90060"/>
    <lineage>
        <taxon>Bacteria</taxon>
        <taxon>Pseudomonadati</taxon>
        <taxon>Pseudomonadota</taxon>
        <taxon>Betaproteobacteria</taxon>
        <taxon>Rhodocyclales</taxon>
        <taxon>Rhodocyclaceae</taxon>
        <taxon>Aromatoleum</taxon>
    </lineage>
</organism>
<evidence type="ECO:0000256" key="19">
    <source>
        <dbReference type="ARBA" id="ARBA00049386"/>
    </source>
</evidence>
<evidence type="ECO:0000256" key="11">
    <source>
        <dbReference type="ARBA" id="ARBA00037124"/>
    </source>
</evidence>
<evidence type="ECO:0000256" key="8">
    <source>
        <dbReference type="ARBA" id="ARBA00023098"/>
    </source>
</evidence>
<dbReference type="PANTHER" id="PTHR24317:SF7">
    <property type="entry name" value="PEROXISOMAL TRANS-2-ENOYL-COA REDUCTASE"/>
    <property type="match status" value="1"/>
</dbReference>
<keyword evidence="9" id="KW-0576">Peroxisome</keyword>
<evidence type="ECO:0000256" key="3">
    <source>
        <dbReference type="ARBA" id="ARBA00022516"/>
    </source>
</evidence>
<evidence type="ECO:0000256" key="12">
    <source>
        <dbReference type="ARBA" id="ARBA00038622"/>
    </source>
</evidence>
<evidence type="ECO:0000313" key="22">
    <source>
        <dbReference type="Proteomes" id="UP000634522"/>
    </source>
</evidence>
<comment type="subunit">
    <text evidence="12">Interacts with PEX5, probably required to target it into peroxisomes.</text>
</comment>
<evidence type="ECO:0000256" key="5">
    <source>
        <dbReference type="ARBA" id="ARBA00022832"/>
    </source>
</evidence>
<comment type="catalytic activity">
    <reaction evidence="15">
        <text>(2E)-dodecenoyl-CoA + NADPH + H(+) = dodecanoyl-CoA + NADP(+)</text>
        <dbReference type="Rhea" id="RHEA:44964"/>
        <dbReference type="ChEBI" id="CHEBI:15378"/>
        <dbReference type="ChEBI" id="CHEBI:57330"/>
        <dbReference type="ChEBI" id="CHEBI:57375"/>
        <dbReference type="ChEBI" id="CHEBI:57783"/>
        <dbReference type="ChEBI" id="CHEBI:58349"/>
    </reaction>
    <physiologicalReaction direction="left-to-right" evidence="15">
        <dbReference type="Rhea" id="RHEA:44965"/>
    </physiologicalReaction>
</comment>
<comment type="catalytic activity">
    <reaction evidence="16">
        <text>(2E)-tetradecenoyl-CoA + NADPH + H(+) = tetradecanoyl-CoA + NADP(+)</text>
        <dbReference type="Rhea" id="RHEA:44968"/>
        <dbReference type="ChEBI" id="CHEBI:15378"/>
        <dbReference type="ChEBI" id="CHEBI:57385"/>
        <dbReference type="ChEBI" id="CHEBI:57783"/>
        <dbReference type="ChEBI" id="CHEBI:58349"/>
        <dbReference type="ChEBI" id="CHEBI:61405"/>
    </reaction>
    <physiologicalReaction direction="left-to-right" evidence="16">
        <dbReference type="Rhea" id="RHEA:44969"/>
    </physiologicalReaction>
</comment>
<keyword evidence="10" id="KW-0275">Fatty acid biosynthesis</keyword>
<dbReference type="Pfam" id="PF13561">
    <property type="entry name" value="adh_short_C2"/>
    <property type="match status" value="1"/>
</dbReference>
<evidence type="ECO:0000256" key="2">
    <source>
        <dbReference type="ARBA" id="ARBA00005189"/>
    </source>
</evidence>
<evidence type="ECO:0000256" key="7">
    <source>
        <dbReference type="ARBA" id="ARBA00023002"/>
    </source>
</evidence>
<comment type="pathway">
    <text evidence="2">Lipid metabolism.</text>
</comment>
<dbReference type="EMBL" id="WTVS01000004">
    <property type="protein sequence ID" value="NMF96429.1"/>
    <property type="molecule type" value="Genomic_DNA"/>
</dbReference>
<dbReference type="InterPro" id="IPR036291">
    <property type="entry name" value="NAD(P)-bd_dom_sf"/>
</dbReference>
<keyword evidence="3" id="KW-0444">Lipid biosynthesis</keyword>
<proteinExistence type="predicted"/>
<comment type="catalytic activity">
    <reaction evidence="17">
        <text>(2E)-hexenoyl-CoA + NADPH + H(+) = hexanoyl-CoA + NADP(+)</text>
        <dbReference type="Rhea" id="RHEA:44956"/>
        <dbReference type="ChEBI" id="CHEBI:15378"/>
        <dbReference type="ChEBI" id="CHEBI:57783"/>
        <dbReference type="ChEBI" id="CHEBI:58349"/>
        <dbReference type="ChEBI" id="CHEBI:62077"/>
        <dbReference type="ChEBI" id="CHEBI:62620"/>
    </reaction>
    <physiologicalReaction direction="left-to-right" evidence="17">
        <dbReference type="Rhea" id="RHEA:44957"/>
    </physiologicalReaction>
</comment>
<sequence length="299" mass="32127">MGYRSVFREGVFDGQVVIITGGGSGIGRCTAHELSALGATVAIVGRDPEKLATVKGEIEAEGGRVSTHVCDIREESQVIEAIDAVLATHGRIDALVNNAGGQYRKALKEISTKGFEAVVRNNLTGGFIFMRETYNRWMENHGGAIVNIIADMWNGWPNYAHSGAARAGMWNLTESAASEWAPSGVRINAVAVGGVASSGFDTYTPEAQKEILKFPTKIPMQRYGTVSEISAAIVYLLSPAAAFITGSCIRVDGGAPNARVCYNDFTPHHKSRPFNGFHLDAEPKLLVDGPKTETDTDRR</sequence>
<evidence type="ECO:0000256" key="6">
    <source>
        <dbReference type="ARBA" id="ARBA00022857"/>
    </source>
</evidence>
<dbReference type="InterPro" id="IPR052388">
    <property type="entry name" value="Peroxisomal_t2-enoyl-CoA_red"/>
</dbReference>
<evidence type="ECO:0000256" key="14">
    <source>
        <dbReference type="ARBA" id="ARBA00041063"/>
    </source>
</evidence>
<name>A0ABX1NB02_9RHOO</name>
<dbReference type="SUPFAM" id="SSF51735">
    <property type="entry name" value="NAD(P)-binding Rossmann-fold domains"/>
    <property type="match status" value="1"/>
</dbReference>
<evidence type="ECO:0000256" key="13">
    <source>
        <dbReference type="ARBA" id="ARBA00038849"/>
    </source>
</evidence>
<evidence type="ECO:0000313" key="21">
    <source>
        <dbReference type="EMBL" id="NMF96429.1"/>
    </source>
</evidence>
<keyword evidence="7" id="KW-0560">Oxidoreductase</keyword>
<comment type="catalytic activity">
    <reaction evidence="19">
        <text>(2E)-decenoyl-CoA + NADPH + H(+) = decanoyl-CoA + NADP(+)</text>
        <dbReference type="Rhea" id="RHEA:44960"/>
        <dbReference type="ChEBI" id="CHEBI:15378"/>
        <dbReference type="ChEBI" id="CHEBI:57783"/>
        <dbReference type="ChEBI" id="CHEBI:58349"/>
        <dbReference type="ChEBI" id="CHEBI:61406"/>
        <dbReference type="ChEBI" id="CHEBI:61430"/>
    </reaction>
    <physiologicalReaction direction="left-to-right" evidence="19">
        <dbReference type="Rhea" id="RHEA:44961"/>
    </physiologicalReaction>
</comment>
<evidence type="ECO:0000256" key="17">
    <source>
        <dbReference type="ARBA" id="ARBA00049108"/>
    </source>
</evidence>